<evidence type="ECO:0000259" key="2">
    <source>
        <dbReference type="Pfam" id="PF07724"/>
    </source>
</evidence>
<evidence type="ECO:0000313" key="4">
    <source>
        <dbReference type="Proteomes" id="UP000008387"/>
    </source>
</evidence>
<evidence type="ECO:0000256" key="1">
    <source>
        <dbReference type="SAM" id="Phobius"/>
    </source>
</evidence>
<sequence length="366" mass="41698">MLQHHYTTTPKNPQNPLYTATNVLTPLQTPINKTTFYILCYNVWLLLTTTNTLWAMRMLCPRDTLLVDSSGSGKTFMTTTLLKHLGIPYCIVDASHFTPEGWRGADILNMFADLYQNAGQEIEKAQKGVIFLDEVDKLEIEVSDYDSFKMSVQTQLLKIIEGHNINFPYNQQEERKTKGRKMSMDTSKILFILAGHFANLYHNKDNQDNQKEQDTIGFIKQPPIVKPQEPSALQEVKSADLMRCGLIRELIGRIPVRIVLENVDTEMLESAFDRAIIEYENEFLRYGSCLVFTPKAKKMIIDQTMQEGTGMRAIGLVLTDRLLLIMSDLQEQKFVGHQCVITSDTLVTGRPHLVAEGTKIEEMDLV</sequence>
<name>F8KPQ1_HELBC</name>
<keyword evidence="3" id="KW-0378">Hydrolase</keyword>
<evidence type="ECO:0000313" key="3">
    <source>
        <dbReference type="EMBL" id="CCB80786.1"/>
    </source>
</evidence>
<dbReference type="InterPro" id="IPR050052">
    <property type="entry name" value="ATP-dep_Clp_protease_ClpX"/>
</dbReference>
<dbReference type="GO" id="GO:0051301">
    <property type="term" value="P:cell division"/>
    <property type="evidence" value="ECO:0007669"/>
    <property type="project" value="TreeGrafter"/>
</dbReference>
<dbReference type="GO" id="GO:0005524">
    <property type="term" value="F:ATP binding"/>
    <property type="evidence" value="ECO:0007669"/>
    <property type="project" value="UniProtKB-KW"/>
</dbReference>
<feature type="transmembrane region" description="Helical" evidence="1">
    <location>
        <begin position="36"/>
        <end position="56"/>
    </location>
</feature>
<dbReference type="EMBL" id="FR871757">
    <property type="protein sequence ID" value="CCB80786.1"/>
    <property type="molecule type" value="Genomic_DNA"/>
</dbReference>
<dbReference type="InterPro" id="IPR027417">
    <property type="entry name" value="P-loop_NTPase"/>
</dbReference>
<gene>
    <name evidence="3" type="ordered locus">HBZC1_18000</name>
</gene>
<dbReference type="GO" id="GO:0009376">
    <property type="term" value="C:HslUV protease complex"/>
    <property type="evidence" value="ECO:0007669"/>
    <property type="project" value="TreeGrafter"/>
</dbReference>
<dbReference type="KEGG" id="hbi:HBZC1_18000"/>
<protein>
    <submittedName>
        <fullName evidence="3">ATP-dependent Clp protease ATP-binding subunit ClpX</fullName>
    </submittedName>
</protein>
<feature type="domain" description="ATPase AAA-type core" evidence="2">
    <location>
        <begin position="65"/>
        <end position="256"/>
    </location>
</feature>
<dbReference type="GO" id="GO:0016887">
    <property type="term" value="F:ATP hydrolysis activity"/>
    <property type="evidence" value="ECO:0007669"/>
    <property type="project" value="InterPro"/>
</dbReference>
<dbReference type="eggNOG" id="COG1219">
    <property type="taxonomic scope" value="Bacteria"/>
</dbReference>
<keyword evidence="3" id="KW-0067">ATP-binding</keyword>
<organism evidence="3 4">
    <name type="scientific">Helicobacter bizzozeronii (strain CIII-1)</name>
    <dbReference type="NCBI Taxonomy" id="1002804"/>
    <lineage>
        <taxon>Bacteria</taxon>
        <taxon>Pseudomonadati</taxon>
        <taxon>Campylobacterota</taxon>
        <taxon>Epsilonproteobacteria</taxon>
        <taxon>Campylobacterales</taxon>
        <taxon>Helicobacteraceae</taxon>
        <taxon>Helicobacter</taxon>
    </lineage>
</organism>
<dbReference type="GO" id="GO:0051603">
    <property type="term" value="P:proteolysis involved in protein catabolic process"/>
    <property type="evidence" value="ECO:0007669"/>
    <property type="project" value="TreeGrafter"/>
</dbReference>
<keyword evidence="3" id="KW-0547">Nucleotide-binding</keyword>
<keyword evidence="1" id="KW-0472">Membrane</keyword>
<dbReference type="PANTHER" id="PTHR48102">
    <property type="entry name" value="ATP-DEPENDENT CLP PROTEASE ATP-BINDING SUBUNIT CLPX-LIKE, MITOCHONDRIAL-RELATED"/>
    <property type="match status" value="1"/>
</dbReference>
<dbReference type="PANTHER" id="PTHR48102:SF7">
    <property type="entry name" value="ATP-DEPENDENT CLP PROTEASE ATP-BINDING SUBUNIT CLPX-LIKE, MITOCHONDRIAL"/>
    <property type="match status" value="1"/>
</dbReference>
<keyword evidence="1" id="KW-0812">Transmembrane</keyword>
<dbReference type="Pfam" id="PF07724">
    <property type="entry name" value="AAA_2"/>
    <property type="match status" value="1"/>
</dbReference>
<accession>F8KPQ1</accession>
<dbReference type="STRING" id="1002804.HBZC1_18000"/>
<dbReference type="Gene3D" id="3.40.50.300">
    <property type="entry name" value="P-loop containing nucleotide triphosphate hydrolases"/>
    <property type="match status" value="1"/>
</dbReference>
<dbReference type="Proteomes" id="UP000008387">
    <property type="component" value="Chromosome"/>
</dbReference>
<dbReference type="HOGENOM" id="CLU_755999_0_0_7"/>
<dbReference type="InterPro" id="IPR003959">
    <property type="entry name" value="ATPase_AAA_core"/>
</dbReference>
<reference evidence="3 4" key="1">
    <citation type="journal article" date="2011" name="J. Bacteriol.">
        <title>Genome sequence of Helicobacter bizzozeronii strain CIII-1, an isolate from human gastric mucosa.</title>
        <authorList>
            <person name="Schott T."/>
            <person name="Rossi M."/>
            <person name="Hanninen M.L."/>
        </authorList>
    </citation>
    <scope>NUCLEOTIDE SEQUENCE [LARGE SCALE GENOMIC DNA]</scope>
    <source>
        <strain evidence="3 4">CIII-1</strain>
    </source>
</reference>
<dbReference type="AlphaFoldDB" id="F8KPQ1"/>
<keyword evidence="3" id="KW-0645">Protease</keyword>
<dbReference type="GO" id="GO:0008233">
    <property type="term" value="F:peptidase activity"/>
    <property type="evidence" value="ECO:0007669"/>
    <property type="project" value="UniProtKB-KW"/>
</dbReference>
<keyword evidence="1" id="KW-1133">Transmembrane helix</keyword>
<dbReference type="Gene3D" id="1.10.8.60">
    <property type="match status" value="1"/>
</dbReference>
<proteinExistence type="predicted"/>
<keyword evidence="4" id="KW-1185">Reference proteome</keyword>
<dbReference type="SUPFAM" id="SSF52540">
    <property type="entry name" value="P-loop containing nucleoside triphosphate hydrolases"/>
    <property type="match status" value="1"/>
</dbReference>